<evidence type="ECO:0000256" key="1">
    <source>
        <dbReference type="SAM" id="MobiDB-lite"/>
    </source>
</evidence>
<accession>A0A512LAX4</accession>
<evidence type="ECO:0000313" key="2">
    <source>
        <dbReference type="EMBL" id="GEP31634.1"/>
    </source>
</evidence>
<feature type="compositionally biased region" description="Polar residues" evidence="1">
    <location>
        <begin position="1"/>
        <end position="23"/>
    </location>
</feature>
<sequence>MTIWFASQNPPAFTNPANLQSPAGQLDPRNAWACGRVAHRYSTVDKCTTANTNALAATAHPKQLKTIWDSVGTVTGNK</sequence>
<organism evidence="2 3">
    <name type="scientific">Sulfuriferula plumbiphila</name>
    <dbReference type="NCBI Taxonomy" id="171865"/>
    <lineage>
        <taxon>Bacteria</taxon>
        <taxon>Pseudomonadati</taxon>
        <taxon>Pseudomonadota</taxon>
        <taxon>Betaproteobacteria</taxon>
        <taxon>Nitrosomonadales</taxon>
        <taxon>Sulfuricellaceae</taxon>
        <taxon>Sulfuriferula</taxon>
    </lineage>
</organism>
<reference evidence="2 3" key="1">
    <citation type="submission" date="2019-07" db="EMBL/GenBank/DDBJ databases">
        <title>Whole genome shotgun sequence of Thiobacillus plumbophilus NBRC 107929.</title>
        <authorList>
            <person name="Hosoyama A."/>
            <person name="Uohara A."/>
            <person name="Ohji S."/>
            <person name="Ichikawa N."/>
        </authorList>
    </citation>
    <scope>NUCLEOTIDE SEQUENCE [LARGE SCALE GENOMIC DNA]</scope>
    <source>
        <strain evidence="2 3">NBRC 107929</strain>
    </source>
</reference>
<dbReference type="Proteomes" id="UP000321337">
    <property type="component" value="Unassembled WGS sequence"/>
</dbReference>
<gene>
    <name evidence="2" type="ORF">TPL01_27720</name>
</gene>
<name>A0A512LAX4_9PROT</name>
<comment type="caution">
    <text evidence="2">The sequence shown here is derived from an EMBL/GenBank/DDBJ whole genome shotgun (WGS) entry which is preliminary data.</text>
</comment>
<protein>
    <submittedName>
        <fullName evidence="2">Uncharacterized protein</fullName>
    </submittedName>
</protein>
<feature type="region of interest" description="Disordered" evidence="1">
    <location>
        <begin position="1"/>
        <end position="24"/>
    </location>
</feature>
<evidence type="ECO:0000313" key="3">
    <source>
        <dbReference type="Proteomes" id="UP000321337"/>
    </source>
</evidence>
<dbReference type="AlphaFoldDB" id="A0A512LAX4"/>
<proteinExistence type="predicted"/>
<keyword evidence="3" id="KW-1185">Reference proteome</keyword>
<dbReference type="EMBL" id="BKAD01000033">
    <property type="protein sequence ID" value="GEP31634.1"/>
    <property type="molecule type" value="Genomic_DNA"/>
</dbReference>